<keyword evidence="2" id="KW-1185">Reference proteome</keyword>
<protein>
    <submittedName>
        <fullName evidence="1">CLUMA_CG008851, isoform A</fullName>
    </submittedName>
</protein>
<dbReference type="AlphaFoldDB" id="A0A1J1I9Z5"/>
<organism evidence="1 2">
    <name type="scientific">Clunio marinus</name>
    <dbReference type="NCBI Taxonomy" id="568069"/>
    <lineage>
        <taxon>Eukaryota</taxon>
        <taxon>Metazoa</taxon>
        <taxon>Ecdysozoa</taxon>
        <taxon>Arthropoda</taxon>
        <taxon>Hexapoda</taxon>
        <taxon>Insecta</taxon>
        <taxon>Pterygota</taxon>
        <taxon>Neoptera</taxon>
        <taxon>Endopterygota</taxon>
        <taxon>Diptera</taxon>
        <taxon>Nematocera</taxon>
        <taxon>Chironomoidea</taxon>
        <taxon>Chironomidae</taxon>
        <taxon>Clunio</taxon>
    </lineage>
</organism>
<accession>A0A1J1I9Z5</accession>
<reference evidence="1 2" key="1">
    <citation type="submission" date="2015-04" db="EMBL/GenBank/DDBJ databases">
        <authorList>
            <person name="Syromyatnikov M.Y."/>
            <person name="Popov V.N."/>
        </authorList>
    </citation>
    <scope>NUCLEOTIDE SEQUENCE [LARGE SCALE GENOMIC DNA]</scope>
</reference>
<proteinExistence type="predicted"/>
<name>A0A1J1I9Z5_9DIPT</name>
<dbReference type="Proteomes" id="UP000183832">
    <property type="component" value="Unassembled WGS sequence"/>
</dbReference>
<evidence type="ECO:0000313" key="2">
    <source>
        <dbReference type="Proteomes" id="UP000183832"/>
    </source>
</evidence>
<sequence>MDFMLAFIISSIEMRKVRSSLFFPASFVWGRFNLNIDPKDLTEIYASVMLEISNMLIILILQKIIIHIGFARNNLNSISNYRIVRLKPKTSDNQCLTDKHVVMVGNKNFNLYAFLLFCFSYMHV</sequence>
<evidence type="ECO:0000313" key="1">
    <source>
        <dbReference type="EMBL" id="CRK95241.1"/>
    </source>
</evidence>
<gene>
    <name evidence="1" type="ORF">CLUMA_CG008851</name>
</gene>
<dbReference type="EMBL" id="CVRI01000041">
    <property type="protein sequence ID" value="CRK95241.1"/>
    <property type="molecule type" value="Genomic_DNA"/>
</dbReference>